<keyword evidence="7" id="KW-1133">Transmembrane helix</keyword>
<evidence type="ECO:0000259" key="8">
    <source>
        <dbReference type="Pfam" id="PF02085"/>
    </source>
</evidence>
<keyword evidence="1" id="KW-0813">Transport</keyword>
<dbReference type="AlphaFoldDB" id="A0A6I3SJK8"/>
<dbReference type="InterPro" id="IPR036280">
    <property type="entry name" value="Multihaem_cyt_sf"/>
</dbReference>
<proteinExistence type="predicted"/>
<dbReference type="Gene3D" id="3.90.10.10">
    <property type="entry name" value="Cytochrome C3"/>
    <property type="match status" value="2"/>
</dbReference>
<keyword evidence="2" id="KW-0349">Heme</keyword>
<evidence type="ECO:0000256" key="3">
    <source>
        <dbReference type="ARBA" id="ARBA00022723"/>
    </source>
</evidence>
<evidence type="ECO:0000256" key="1">
    <source>
        <dbReference type="ARBA" id="ARBA00022448"/>
    </source>
</evidence>
<keyword evidence="5" id="KW-0408">Iron</keyword>
<dbReference type="GO" id="GO:0046872">
    <property type="term" value="F:metal ion binding"/>
    <property type="evidence" value="ECO:0007669"/>
    <property type="project" value="UniProtKB-KW"/>
</dbReference>
<dbReference type="SUPFAM" id="SSF48695">
    <property type="entry name" value="Multiheme cytochromes"/>
    <property type="match status" value="1"/>
</dbReference>
<evidence type="ECO:0000256" key="6">
    <source>
        <dbReference type="SAM" id="MobiDB-lite"/>
    </source>
</evidence>
<feature type="transmembrane region" description="Helical" evidence="7">
    <location>
        <begin position="24"/>
        <end position="43"/>
    </location>
</feature>
<evidence type="ECO:0000256" key="7">
    <source>
        <dbReference type="SAM" id="Phobius"/>
    </source>
</evidence>
<comment type="caution">
    <text evidence="9">The sequence shown here is derived from an EMBL/GenBank/DDBJ whole genome shotgun (WGS) entry which is preliminary data.</text>
</comment>
<evidence type="ECO:0000313" key="9">
    <source>
        <dbReference type="EMBL" id="MTV49094.1"/>
    </source>
</evidence>
<reference evidence="9 10" key="1">
    <citation type="submission" date="2019-11" db="EMBL/GenBank/DDBJ databases">
        <title>Whole-genome sequence of a the green, strictly anaerobic photosynthetic bacterium Heliobacillus mobilis DSM 6151.</title>
        <authorList>
            <person name="Kyndt J.A."/>
            <person name="Meyer T.E."/>
        </authorList>
    </citation>
    <scope>NUCLEOTIDE SEQUENCE [LARGE SCALE GENOMIC DNA]</scope>
    <source>
        <strain evidence="9 10">DSM 6151</strain>
    </source>
</reference>
<feature type="domain" description="Class III cytochrome C" evidence="8">
    <location>
        <begin position="58"/>
        <end position="121"/>
    </location>
</feature>
<dbReference type="InterPro" id="IPR020942">
    <property type="entry name" value="Cyt_c_III_dom"/>
</dbReference>
<feature type="compositionally biased region" description="Basic and acidic residues" evidence="6">
    <location>
        <begin position="280"/>
        <end position="325"/>
    </location>
</feature>
<organism evidence="9 10">
    <name type="scientific">Heliobacterium mobile</name>
    <name type="common">Heliobacillus mobilis</name>
    <dbReference type="NCBI Taxonomy" id="28064"/>
    <lineage>
        <taxon>Bacteria</taxon>
        <taxon>Bacillati</taxon>
        <taxon>Bacillota</taxon>
        <taxon>Clostridia</taxon>
        <taxon>Eubacteriales</taxon>
        <taxon>Heliobacteriaceae</taxon>
        <taxon>Heliobacterium</taxon>
    </lineage>
</organism>
<accession>A0A6I3SJK8</accession>
<keyword evidence="3" id="KW-0479">Metal-binding</keyword>
<name>A0A6I3SJK8_HELMO</name>
<keyword evidence="7" id="KW-0812">Transmembrane</keyword>
<dbReference type="GO" id="GO:0020037">
    <property type="term" value="F:heme binding"/>
    <property type="evidence" value="ECO:0007669"/>
    <property type="project" value="InterPro"/>
</dbReference>
<gene>
    <name evidence="9" type="ORF">GJ688_08890</name>
</gene>
<dbReference type="OrthoDB" id="9814800at2"/>
<evidence type="ECO:0000313" key="10">
    <source>
        <dbReference type="Proteomes" id="UP000430670"/>
    </source>
</evidence>
<dbReference type="Proteomes" id="UP000430670">
    <property type="component" value="Unassembled WGS sequence"/>
</dbReference>
<dbReference type="GO" id="GO:0009055">
    <property type="term" value="F:electron transfer activity"/>
    <property type="evidence" value="ECO:0007669"/>
    <property type="project" value="InterPro"/>
</dbReference>
<keyword evidence="10" id="KW-1185">Reference proteome</keyword>
<evidence type="ECO:0000256" key="4">
    <source>
        <dbReference type="ARBA" id="ARBA00022982"/>
    </source>
</evidence>
<keyword evidence="4" id="KW-0249">Electron transport</keyword>
<evidence type="ECO:0000256" key="5">
    <source>
        <dbReference type="ARBA" id="ARBA00023004"/>
    </source>
</evidence>
<dbReference type="EMBL" id="WNKU01000008">
    <property type="protein sequence ID" value="MTV49094.1"/>
    <property type="molecule type" value="Genomic_DNA"/>
</dbReference>
<feature type="region of interest" description="Disordered" evidence="6">
    <location>
        <begin position="280"/>
        <end position="337"/>
    </location>
</feature>
<dbReference type="Pfam" id="PF02085">
    <property type="entry name" value="Cytochrom_CIII"/>
    <property type="match status" value="1"/>
</dbReference>
<evidence type="ECO:0000256" key="2">
    <source>
        <dbReference type="ARBA" id="ARBA00022617"/>
    </source>
</evidence>
<keyword evidence="7" id="KW-0472">Membrane</keyword>
<protein>
    <recommendedName>
        <fullName evidence="8">Class III cytochrome C domain-containing protein</fullName>
    </recommendedName>
</protein>
<sequence length="337" mass="38370">MSYRPSITEDGEGAQMMSQGIKRLILFSFAFAAFSALVFSVQWKMLPESFYSPGHLAQAHAETVQGCDDCHTPWSNVESENCTTANCHSREMMNKQMTGELLAYHDSKNGSDCIDCHREHFGTTANISSRFDHSLPNIEQSCDQCHRWPKGHETFGKSCAACHTVKAWKPATFSHDNLANLNRRCTECHQGPKDHQAFGDDCASCHTTTAWRPSNFDHSKYFPLVGEHRISCSECHEGGDFKNYSCTSCHSESSMLRRHHSTNYGEIQNCVDCHNSDGRSLERDGRTGGTERYRHSHEFNGEQRKDRSLRRGDEGSYHFGEEHGFEPYSRSRRYEED</sequence>